<evidence type="ECO:0008006" key="3">
    <source>
        <dbReference type="Google" id="ProtNLM"/>
    </source>
</evidence>
<sequence length="57" mass="6585">MSIRGGGAALERDRFDGDSAADRAVRMEDRRGRYRHRTLEQKLRIRLAWATAVRRTG</sequence>
<protein>
    <recommendedName>
        <fullName evidence="3">Transposase</fullName>
    </recommendedName>
</protein>
<comment type="caution">
    <text evidence="1">The sequence shown here is derived from an EMBL/GenBank/DDBJ whole genome shotgun (WGS) entry which is preliminary data.</text>
</comment>
<accession>A0ABM8RFP8</accession>
<dbReference type="Proteomes" id="UP000675880">
    <property type="component" value="Unassembled WGS sequence"/>
</dbReference>
<evidence type="ECO:0000313" key="1">
    <source>
        <dbReference type="EMBL" id="CAE6750477.1"/>
    </source>
</evidence>
<proteinExistence type="predicted"/>
<dbReference type="EMBL" id="CAJNBJ010000016">
    <property type="protein sequence ID" value="CAE6750477.1"/>
    <property type="molecule type" value="Genomic_DNA"/>
</dbReference>
<evidence type="ECO:0000313" key="2">
    <source>
        <dbReference type="Proteomes" id="UP000675880"/>
    </source>
</evidence>
<reference evidence="1 2" key="1">
    <citation type="submission" date="2021-02" db="EMBL/GenBank/DDBJ databases">
        <authorList>
            <person name="Han P."/>
        </authorList>
    </citation>
    <scope>NUCLEOTIDE SEQUENCE [LARGE SCALE GENOMIC DNA]</scope>
    <source>
        <strain evidence="1">Candidatus Nitrospira sp. ZN2</strain>
    </source>
</reference>
<gene>
    <name evidence="1" type="ORF">NSPZN2_30146</name>
</gene>
<organism evidence="1 2">
    <name type="scientific">Nitrospira defluvii</name>
    <dbReference type="NCBI Taxonomy" id="330214"/>
    <lineage>
        <taxon>Bacteria</taxon>
        <taxon>Pseudomonadati</taxon>
        <taxon>Nitrospirota</taxon>
        <taxon>Nitrospiria</taxon>
        <taxon>Nitrospirales</taxon>
        <taxon>Nitrospiraceae</taxon>
        <taxon>Nitrospira</taxon>
    </lineage>
</organism>
<name>A0ABM8RFP8_9BACT</name>
<keyword evidence="2" id="KW-1185">Reference proteome</keyword>